<dbReference type="Proteomes" id="UP001356427">
    <property type="component" value="Unassembled WGS sequence"/>
</dbReference>
<feature type="non-terminal residue" evidence="1">
    <location>
        <position position="1"/>
    </location>
</feature>
<name>A0AAN8KYN0_9TELE</name>
<reference evidence="1 2" key="1">
    <citation type="submission" date="2021-04" db="EMBL/GenBank/DDBJ databases">
        <authorList>
            <person name="De Guttry C."/>
            <person name="Zahm M."/>
            <person name="Klopp C."/>
            <person name="Cabau C."/>
            <person name="Louis A."/>
            <person name="Berthelot C."/>
            <person name="Parey E."/>
            <person name="Roest Crollius H."/>
            <person name="Montfort J."/>
            <person name="Robinson-Rechavi M."/>
            <person name="Bucao C."/>
            <person name="Bouchez O."/>
            <person name="Gislard M."/>
            <person name="Lluch J."/>
            <person name="Milhes M."/>
            <person name="Lampietro C."/>
            <person name="Lopez Roques C."/>
            <person name="Donnadieu C."/>
            <person name="Braasch I."/>
            <person name="Desvignes T."/>
            <person name="Postlethwait J."/>
            <person name="Bobe J."/>
            <person name="Wedekind C."/>
            <person name="Guiguen Y."/>
        </authorList>
    </citation>
    <scope>NUCLEOTIDE SEQUENCE [LARGE SCALE GENOMIC DNA]</scope>
    <source>
        <strain evidence="1">Cs_M1</strain>
        <tissue evidence="1">Blood</tissue>
    </source>
</reference>
<organism evidence="1 2">
    <name type="scientific">Coregonus suidteri</name>
    <dbReference type="NCBI Taxonomy" id="861788"/>
    <lineage>
        <taxon>Eukaryota</taxon>
        <taxon>Metazoa</taxon>
        <taxon>Chordata</taxon>
        <taxon>Craniata</taxon>
        <taxon>Vertebrata</taxon>
        <taxon>Euteleostomi</taxon>
        <taxon>Actinopterygii</taxon>
        <taxon>Neopterygii</taxon>
        <taxon>Teleostei</taxon>
        <taxon>Protacanthopterygii</taxon>
        <taxon>Salmoniformes</taxon>
        <taxon>Salmonidae</taxon>
        <taxon>Coregoninae</taxon>
        <taxon>Coregonus</taxon>
    </lineage>
</organism>
<gene>
    <name evidence="1" type="ORF">J4Q44_G00323330</name>
</gene>
<dbReference type="EMBL" id="JAGTTL010000031">
    <property type="protein sequence ID" value="KAK6297750.1"/>
    <property type="molecule type" value="Genomic_DNA"/>
</dbReference>
<proteinExistence type="predicted"/>
<keyword evidence="2" id="KW-1185">Reference proteome</keyword>
<accession>A0AAN8KYN0</accession>
<evidence type="ECO:0000313" key="1">
    <source>
        <dbReference type="EMBL" id="KAK6297750.1"/>
    </source>
</evidence>
<dbReference type="AlphaFoldDB" id="A0AAN8KYN0"/>
<evidence type="ECO:0000313" key="2">
    <source>
        <dbReference type="Proteomes" id="UP001356427"/>
    </source>
</evidence>
<comment type="caution">
    <text evidence="1">The sequence shown here is derived from an EMBL/GenBank/DDBJ whole genome shotgun (WGS) entry which is preliminary data.</text>
</comment>
<protein>
    <submittedName>
        <fullName evidence="1">Uncharacterized protein</fullName>
    </submittedName>
</protein>
<sequence length="81" mass="9033">WNIAVGTCFHSATRELVRSGTDVGQLGLARSLRSNSSQRCSMELRFPFTGTKGPSTYHEKQPQTIIPPPPNFTVGTMHWCR</sequence>